<evidence type="ECO:0000259" key="7">
    <source>
        <dbReference type="Pfam" id="PF00441"/>
    </source>
</evidence>
<feature type="domain" description="Acyl-CoA oxidase/dehydrogenase middle" evidence="8">
    <location>
        <begin position="130"/>
        <end position="223"/>
    </location>
</feature>
<accession>A0A1L3SQM0</accession>
<evidence type="ECO:0000259" key="8">
    <source>
        <dbReference type="Pfam" id="PF02770"/>
    </source>
</evidence>
<dbReference type="KEGG" id="meso:BSQ44_09635"/>
<comment type="similarity">
    <text evidence="2 6">Belongs to the acyl-CoA dehydrogenase family.</text>
</comment>
<evidence type="ECO:0000256" key="6">
    <source>
        <dbReference type="RuleBase" id="RU362125"/>
    </source>
</evidence>
<evidence type="ECO:0000313" key="10">
    <source>
        <dbReference type="EMBL" id="APH71602.1"/>
    </source>
</evidence>
<dbReference type="GO" id="GO:0016627">
    <property type="term" value="F:oxidoreductase activity, acting on the CH-CH group of donors"/>
    <property type="evidence" value="ECO:0007669"/>
    <property type="project" value="InterPro"/>
</dbReference>
<dbReference type="Gene3D" id="2.40.110.10">
    <property type="entry name" value="Butyryl-CoA Dehydrogenase, subunit A, domain 2"/>
    <property type="match status" value="1"/>
</dbReference>
<dbReference type="Gene3D" id="1.20.140.10">
    <property type="entry name" value="Butyryl-CoA Dehydrogenase, subunit A, domain 3"/>
    <property type="match status" value="1"/>
</dbReference>
<dbReference type="PANTHER" id="PTHR43292:SF3">
    <property type="entry name" value="ACYL-COA DEHYDROGENASE FADE29"/>
    <property type="match status" value="1"/>
</dbReference>
<dbReference type="Pfam" id="PF02771">
    <property type="entry name" value="Acyl-CoA_dh_N"/>
    <property type="match status" value="1"/>
</dbReference>
<dbReference type="OrthoDB" id="9775090at2"/>
<dbReference type="InterPro" id="IPR036250">
    <property type="entry name" value="AcylCo_DH-like_C"/>
</dbReference>
<keyword evidence="3 6" id="KW-0285">Flavoprotein</keyword>
<dbReference type="PANTHER" id="PTHR43292">
    <property type="entry name" value="ACYL-COA DEHYDROGENASE"/>
    <property type="match status" value="1"/>
</dbReference>
<dbReference type="AlphaFoldDB" id="A0A1L3SQM0"/>
<evidence type="ECO:0000259" key="9">
    <source>
        <dbReference type="Pfam" id="PF02771"/>
    </source>
</evidence>
<dbReference type="RefSeq" id="WP_072603440.1">
    <property type="nucleotide sequence ID" value="NZ_CP018171.1"/>
</dbReference>
<keyword evidence="11" id="KW-1185">Reference proteome</keyword>
<organism evidence="10 11">
    <name type="scientific">Aquibium oceanicum</name>
    <dbReference type="NCBI Taxonomy" id="1670800"/>
    <lineage>
        <taxon>Bacteria</taxon>
        <taxon>Pseudomonadati</taxon>
        <taxon>Pseudomonadota</taxon>
        <taxon>Alphaproteobacteria</taxon>
        <taxon>Hyphomicrobiales</taxon>
        <taxon>Phyllobacteriaceae</taxon>
        <taxon>Aquibium</taxon>
    </lineage>
</organism>
<dbReference type="Proteomes" id="UP000182840">
    <property type="component" value="Chromosome"/>
</dbReference>
<sequence length="388" mass="43928">MVDVSFTPEQNAFRMRLRGWLAEKLPPDWGGPRFMGPDDDAENARFQIDWERRLYAAGYQGIHWPKAYGGQGLTLLEHLIASEELGRVSAPEGINTLGKELVGPIVLALGTEEQKKTVIPRMLRLDDIWCQGFSEPDAGSDLAGLRTRAVRDGDHWVVNGQKLWTSFAHHANKCILLARTDPDAPKHKGLTLFLLDMKTPGVTVRPLRQITGRSEFNEVFFDNARIPLDAHLGAVNEGWNAAVGVLGFERATARFYRQSRFTAEFLQLVASLKRRSDKAADPWFRQRAGALLAELRMHRLMNLKVASRVVNGREIGSEASVVKLFWSEMHQRIMDFASEIFAEDFVLDLPEAERFRFLYMHIRAETIYAGTSEVQRNIIGERMLGLGR</sequence>
<proteinExistence type="inferred from homology"/>
<feature type="domain" description="Acyl-CoA dehydrogenase/oxidase N-terminal" evidence="9">
    <location>
        <begin position="7"/>
        <end position="124"/>
    </location>
</feature>
<evidence type="ECO:0000256" key="1">
    <source>
        <dbReference type="ARBA" id="ARBA00001974"/>
    </source>
</evidence>
<reference evidence="11" key="1">
    <citation type="submission" date="2016-11" db="EMBL/GenBank/DDBJ databases">
        <title>Mesorhizobium oceanicum sp. nov., isolated from deep seawater in South China Sea.</title>
        <authorList>
            <person name="Fu G.-Y."/>
        </authorList>
    </citation>
    <scope>NUCLEOTIDE SEQUENCE [LARGE SCALE GENOMIC DNA]</scope>
    <source>
        <strain evidence="11">B7</strain>
    </source>
</reference>
<dbReference type="SUPFAM" id="SSF56645">
    <property type="entry name" value="Acyl-CoA dehydrogenase NM domain-like"/>
    <property type="match status" value="1"/>
</dbReference>
<dbReference type="STRING" id="1670800.BSQ44_09635"/>
<evidence type="ECO:0000313" key="11">
    <source>
        <dbReference type="Proteomes" id="UP000182840"/>
    </source>
</evidence>
<dbReference type="SUPFAM" id="SSF47203">
    <property type="entry name" value="Acyl-CoA dehydrogenase C-terminal domain-like"/>
    <property type="match status" value="1"/>
</dbReference>
<keyword evidence="4 6" id="KW-0274">FAD</keyword>
<dbReference type="InterPro" id="IPR052161">
    <property type="entry name" value="Mycobact_Acyl-CoA_DH"/>
</dbReference>
<dbReference type="InterPro" id="IPR037069">
    <property type="entry name" value="AcylCoA_DH/ox_N_sf"/>
</dbReference>
<keyword evidence="5 6" id="KW-0560">Oxidoreductase</keyword>
<feature type="domain" description="Acyl-CoA dehydrogenase/oxidase C-terminal" evidence="7">
    <location>
        <begin position="236"/>
        <end position="384"/>
    </location>
</feature>
<evidence type="ECO:0000256" key="4">
    <source>
        <dbReference type="ARBA" id="ARBA00022827"/>
    </source>
</evidence>
<dbReference type="GO" id="GO:0005886">
    <property type="term" value="C:plasma membrane"/>
    <property type="evidence" value="ECO:0007669"/>
    <property type="project" value="TreeGrafter"/>
</dbReference>
<dbReference type="FunFam" id="2.40.110.10:FF:000011">
    <property type="entry name" value="Acyl-CoA dehydrogenase FadE34"/>
    <property type="match status" value="1"/>
</dbReference>
<gene>
    <name evidence="10" type="ORF">BSQ44_09635</name>
</gene>
<dbReference type="Gene3D" id="1.10.540.10">
    <property type="entry name" value="Acyl-CoA dehydrogenase/oxidase, N-terminal domain"/>
    <property type="match status" value="1"/>
</dbReference>
<protein>
    <recommendedName>
        <fullName evidence="12">Acyl-CoA dehydrogenase</fullName>
    </recommendedName>
</protein>
<dbReference type="InterPro" id="IPR009100">
    <property type="entry name" value="AcylCoA_DH/oxidase_NM_dom_sf"/>
</dbReference>
<dbReference type="InterPro" id="IPR006091">
    <property type="entry name" value="Acyl-CoA_Oxase/DH_mid-dom"/>
</dbReference>
<comment type="cofactor">
    <cofactor evidence="1 6">
        <name>FAD</name>
        <dbReference type="ChEBI" id="CHEBI:57692"/>
    </cofactor>
</comment>
<evidence type="ECO:0008006" key="12">
    <source>
        <dbReference type="Google" id="ProtNLM"/>
    </source>
</evidence>
<evidence type="ECO:0000256" key="5">
    <source>
        <dbReference type="ARBA" id="ARBA00023002"/>
    </source>
</evidence>
<dbReference type="Pfam" id="PF00441">
    <property type="entry name" value="Acyl-CoA_dh_1"/>
    <property type="match status" value="1"/>
</dbReference>
<name>A0A1L3SQM0_9HYPH</name>
<dbReference type="EMBL" id="CP018171">
    <property type="protein sequence ID" value="APH71602.1"/>
    <property type="molecule type" value="Genomic_DNA"/>
</dbReference>
<dbReference type="Pfam" id="PF02770">
    <property type="entry name" value="Acyl-CoA_dh_M"/>
    <property type="match status" value="1"/>
</dbReference>
<dbReference type="InterPro" id="IPR013786">
    <property type="entry name" value="AcylCoA_DH/ox_N"/>
</dbReference>
<dbReference type="GO" id="GO:0050660">
    <property type="term" value="F:flavin adenine dinucleotide binding"/>
    <property type="evidence" value="ECO:0007669"/>
    <property type="project" value="InterPro"/>
</dbReference>
<dbReference type="InterPro" id="IPR046373">
    <property type="entry name" value="Acyl-CoA_Oxase/DH_mid-dom_sf"/>
</dbReference>
<evidence type="ECO:0000256" key="3">
    <source>
        <dbReference type="ARBA" id="ARBA00022630"/>
    </source>
</evidence>
<dbReference type="InterPro" id="IPR009075">
    <property type="entry name" value="AcylCo_DH/oxidase_C"/>
</dbReference>
<evidence type="ECO:0000256" key="2">
    <source>
        <dbReference type="ARBA" id="ARBA00009347"/>
    </source>
</evidence>